<dbReference type="GO" id="GO:0030428">
    <property type="term" value="C:cell septum"/>
    <property type="evidence" value="ECO:0007669"/>
    <property type="project" value="TreeGrafter"/>
</dbReference>
<keyword evidence="8 11" id="KW-0472">Membrane</keyword>
<evidence type="ECO:0000256" key="7">
    <source>
        <dbReference type="ARBA" id="ARBA00022989"/>
    </source>
</evidence>
<dbReference type="KEGG" id="pic:PICST_51281"/>
<feature type="transmembrane region" description="Helical" evidence="11">
    <location>
        <begin position="667"/>
        <end position="687"/>
    </location>
</feature>
<proteinExistence type="predicted"/>
<comment type="subcellular location">
    <subcellularLocation>
        <location evidence="1">Cell membrane</location>
        <topology evidence="1">Multi-pass membrane protein</topology>
    </subcellularLocation>
</comment>
<evidence type="ECO:0000256" key="11">
    <source>
        <dbReference type="SAM" id="Phobius"/>
    </source>
</evidence>
<feature type="compositionally biased region" description="Polar residues" evidence="10">
    <location>
        <begin position="70"/>
        <end position="91"/>
    </location>
</feature>
<dbReference type="EMBL" id="AAVQ01000001">
    <property type="protein sequence ID" value="EAZ63972.2"/>
    <property type="molecule type" value="Genomic_DNA"/>
</dbReference>
<accession>A3GGS0</accession>
<dbReference type="STRING" id="322104.A3GGS0"/>
<evidence type="ECO:0000313" key="13">
    <source>
        <dbReference type="EMBL" id="EAZ63972.2"/>
    </source>
</evidence>
<dbReference type="InterPro" id="IPR029044">
    <property type="entry name" value="Nucleotide-diphossugar_trans"/>
</dbReference>
<evidence type="ECO:0000256" key="3">
    <source>
        <dbReference type="ARBA" id="ARBA00022475"/>
    </source>
</evidence>
<feature type="region of interest" description="Disordered" evidence="10">
    <location>
        <begin position="1"/>
        <end position="125"/>
    </location>
</feature>
<evidence type="ECO:0000256" key="5">
    <source>
        <dbReference type="ARBA" id="ARBA00022679"/>
    </source>
</evidence>
<evidence type="ECO:0000256" key="6">
    <source>
        <dbReference type="ARBA" id="ARBA00022692"/>
    </source>
</evidence>
<dbReference type="PANTHER" id="PTHR22914">
    <property type="entry name" value="CHITIN SYNTHASE"/>
    <property type="match status" value="1"/>
</dbReference>
<dbReference type="EC" id="2.4.1.16" evidence="2"/>
<feature type="domain" description="Chitin synthase N-terminal" evidence="12">
    <location>
        <begin position="229"/>
        <end position="297"/>
    </location>
</feature>
<dbReference type="GO" id="GO:0071555">
    <property type="term" value="P:cell wall organization"/>
    <property type="evidence" value="ECO:0007669"/>
    <property type="project" value="UniProtKB-KW"/>
</dbReference>
<evidence type="ECO:0000256" key="2">
    <source>
        <dbReference type="ARBA" id="ARBA00012543"/>
    </source>
</evidence>
<dbReference type="InterPro" id="IPR013616">
    <property type="entry name" value="Chitin_synth_N"/>
</dbReference>
<keyword evidence="7 11" id="KW-1133">Transmembrane helix</keyword>
<dbReference type="AlphaFoldDB" id="A3GGS0"/>
<evidence type="ECO:0000256" key="10">
    <source>
        <dbReference type="SAM" id="MobiDB-lite"/>
    </source>
</evidence>
<gene>
    <name evidence="13" type="primary">CHS2.2</name>
    <name evidence="13" type="ORF">PICST_51281</name>
</gene>
<dbReference type="GO" id="GO:0006031">
    <property type="term" value="P:chitin biosynthetic process"/>
    <property type="evidence" value="ECO:0007669"/>
    <property type="project" value="TreeGrafter"/>
</dbReference>
<dbReference type="InParanoid" id="A3GGS0"/>
<evidence type="ECO:0000256" key="9">
    <source>
        <dbReference type="ARBA" id="ARBA00023316"/>
    </source>
</evidence>
<dbReference type="Proteomes" id="UP000002258">
    <property type="component" value="Chromosome 1"/>
</dbReference>
<feature type="transmembrane region" description="Helical" evidence="11">
    <location>
        <begin position="919"/>
        <end position="938"/>
    </location>
</feature>
<dbReference type="OMA" id="GMINIEC"/>
<keyword evidence="5 13" id="KW-0808">Transferase</keyword>
<name>A3GGS0_PICST</name>
<keyword evidence="9" id="KW-0961">Cell wall biogenesis/degradation</keyword>
<dbReference type="PANTHER" id="PTHR22914:SF9">
    <property type="entry name" value="CHITIN SYNTHASE 1"/>
    <property type="match status" value="1"/>
</dbReference>
<dbReference type="GO" id="GO:0005886">
    <property type="term" value="C:plasma membrane"/>
    <property type="evidence" value="ECO:0007669"/>
    <property type="project" value="UniProtKB-SubCell"/>
</dbReference>
<keyword evidence="4 13" id="KW-0328">Glycosyltransferase</keyword>
<dbReference type="Pfam" id="PF01644">
    <property type="entry name" value="Chitin_synth_1"/>
    <property type="match status" value="1"/>
</dbReference>
<sequence>MSYYNPYRPTEYSDNDRDDQNLLNPNGDNFRNPFGSNNSSTSALRDHSGTHGSGSNSSTNILQEPPPYGRSSSYDQRTPPSEQPIFNTSHLQPPGFSPIPSNTDFEEERYEMNPYPPQNKPNRSGLTIFRPGFLPKRGNEETPYDQNIRFEFKGDSYNLSTFQVRESPEPQPLQSSPYVPSFVVEGQDEETLRYQRGASPSAPKASKGQFSENERVKKPQPKAGFTTGINGKLVLDCPVATNLLSTYPDYKAGAERGGLSNEFYFMRYTAVTCGPSNFYREGYLLRTIHYAIPRKTEIMVVITMYNENDVLLGRTLKGVLDNIKYMESKKRSSMWGEGSWKKIIVCIISDGRTKINDRAQALLAGLGVYQEGLASGAVNDKPVQAHMYEYTSRIGIKRVTDTVELTSKKVVPTQFLFCLKEKNAKKINSHRWCFQAIGQVLDPKVVVLLDAGTQPTEKSLYRIWKEFDMDPRVAGCCGEIKALLRTRQMFTNPMVYAQNFEYKMSNILDKPMESAFGFISVLPGAFSAYRYIALQNDINGNGPLEKYFKGEFLHASEELDKNDDEYQLKKELRSKEANVFTSNMYLAEDRILCYELVAKKDCGWLLRYCKGASAATDVPESLAEFILQRRRWLNGSFFAAIYSLVHFPKVWGSSHSISRKIMLHIEFLYQFVNLVLSWFAIGSYFLVFRILSTSLANPDLGFKPGKVFSFIFLWLYLASLVTTFVLSFGNKPKGTEKFYIVIVYFFAILMGYMIFAAIYLAAHSIHQITKDGTKITIALFFKNAQFRDLVIATSSTYLLYFVASFIYFQPAHMFTSFIQYLLLSPSYINILNIYAFCNIDDISWGTKGDTGGVKLASAEKGEDGVFRFQFNVSVEPSEINDSYNKQVAKINQPEDKPDSGDTKKTSSEDYYAFVRSMTVLVWMFTNSIIVTAVLNTGGFDYFGKDSSSRVDTENRSTIFLTVILWMVAIMALFRFTGCIAYLVTRIKSKVKSPKKVPLTKK</sequence>
<feature type="transmembrane region" description="Helical" evidence="11">
    <location>
        <begin position="958"/>
        <end position="984"/>
    </location>
</feature>
<dbReference type="OrthoDB" id="26569at2759"/>
<keyword evidence="14" id="KW-1185">Reference proteome</keyword>
<feature type="compositionally biased region" description="Polar residues" evidence="10">
    <location>
        <begin position="21"/>
        <end position="43"/>
    </location>
</feature>
<dbReference type="InterPro" id="IPR004835">
    <property type="entry name" value="Chitin_synth"/>
</dbReference>
<feature type="transmembrane region" description="Helical" evidence="11">
    <location>
        <begin position="789"/>
        <end position="808"/>
    </location>
</feature>
<dbReference type="GO" id="GO:0004100">
    <property type="term" value="F:chitin synthase activity"/>
    <property type="evidence" value="ECO:0007669"/>
    <property type="project" value="UniProtKB-EC"/>
</dbReference>
<dbReference type="SUPFAM" id="SSF53448">
    <property type="entry name" value="Nucleotide-diphospho-sugar transferases"/>
    <property type="match status" value="1"/>
</dbReference>
<keyword evidence="3" id="KW-1003">Cell membrane</keyword>
<feature type="transmembrane region" description="Helical" evidence="11">
    <location>
        <begin position="707"/>
        <end position="726"/>
    </location>
</feature>
<dbReference type="Pfam" id="PF08407">
    <property type="entry name" value="Chitin_synth_1N"/>
    <property type="match status" value="1"/>
</dbReference>
<evidence type="ECO:0000259" key="12">
    <source>
        <dbReference type="Pfam" id="PF08407"/>
    </source>
</evidence>
<keyword evidence="6 11" id="KW-0812">Transmembrane</keyword>
<feature type="region of interest" description="Disordered" evidence="10">
    <location>
        <begin position="194"/>
        <end position="223"/>
    </location>
</feature>
<dbReference type="GeneID" id="4851469"/>
<evidence type="ECO:0000256" key="4">
    <source>
        <dbReference type="ARBA" id="ARBA00022676"/>
    </source>
</evidence>
<dbReference type="RefSeq" id="XP_001387995.2">
    <property type="nucleotide sequence ID" value="XM_001387958.1"/>
</dbReference>
<dbReference type="eggNOG" id="KOG2571">
    <property type="taxonomic scope" value="Eukaryota"/>
</dbReference>
<reference evidence="13 14" key="1">
    <citation type="journal article" date="2007" name="Nat. Biotechnol.">
        <title>Genome sequence of the lignocellulose-bioconverting and xylose-fermenting yeast Pichia stipitis.</title>
        <authorList>
            <person name="Jeffries T.W."/>
            <person name="Grigoriev I.V."/>
            <person name="Grimwood J."/>
            <person name="Laplaza J.M."/>
            <person name="Aerts A."/>
            <person name="Salamov A."/>
            <person name="Schmutz J."/>
            <person name="Lindquist E."/>
            <person name="Dehal P."/>
            <person name="Shapiro H."/>
            <person name="Jin Y.S."/>
            <person name="Passoth V."/>
            <person name="Richardson P.M."/>
        </authorList>
    </citation>
    <scope>NUCLEOTIDE SEQUENCE [LARGE SCALE GENOMIC DNA]</scope>
    <source>
        <strain evidence="14">ATCC 58785 / CBS 6054 / NBRC 10063 / NRRL Y-11545</strain>
    </source>
</reference>
<evidence type="ECO:0000256" key="8">
    <source>
        <dbReference type="ARBA" id="ARBA00023136"/>
    </source>
</evidence>
<dbReference type="HOGENOM" id="CLU_004760_3_1_1"/>
<feature type="transmembrane region" description="Helical" evidence="11">
    <location>
        <begin position="738"/>
        <end position="762"/>
    </location>
</feature>
<dbReference type="FunCoup" id="A3GGS0">
    <property type="interactions" value="104"/>
</dbReference>
<dbReference type="CDD" id="cd04190">
    <property type="entry name" value="Chitin_synth_C"/>
    <property type="match status" value="1"/>
</dbReference>
<organism evidence="13 14">
    <name type="scientific">Scheffersomyces stipitis (strain ATCC 58785 / CBS 6054 / NBRC 10063 / NRRL Y-11545)</name>
    <name type="common">Yeast</name>
    <name type="synonym">Pichia stipitis</name>
    <dbReference type="NCBI Taxonomy" id="322104"/>
    <lineage>
        <taxon>Eukaryota</taxon>
        <taxon>Fungi</taxon>
        <taxon>Dikarya</taxon>
        <taxon>Ascomycota</taxon>
        <taxon>Saccharomycotina</taxon>
        <taxon>Pichiomycetes</taxon>
        <taxon>Debaryomycetaceae</taxon>
        <taxon>Scheffersomyces</taxon>
    </lineage>
</organism>
<evidence type="ECO:0000256" key="1">
    <source>
        <dbReference type="ARBA" id="ARBA00004651"/>
    </source>
</evidence>
<protein>
    <recommendedName>
        <fullName evidence="2">chitin synthase</fullName>
        <ecNumber evidence="2">2.4.1.16</ecNumber>
    </recommendedName>
</protein>
<comment type="caution">
    <text evidence="13">The sequence shown here is derived from an EMBL/GenBank/DDBJ whole genome shotgun (WGS) entry which is preliminary data.</text>
</comment>
<evidence type="ECO:0000313" key="14">
    <source>
        <dbReference type="Proteomes" id="UP000002258"/>
    </source>
</evidence>